<dbReference type="SUPFAM" id="SSF49777">
    <property type="entry name" value="PEBP-like"/>
    <property type="match status" value="1"/>
</dbReference>
<dbReference type="GO" id="GO:0005829">
    <property type="term" value="C:cytosol"/>
    <property type="evidence" value="ECO:0007669"/>
    <property type="project" value="TreeGrafter"/>
</dbReference>
<accession>A0A8H7R0D8</accession>
<keyword evidence="7" id="KW-1185">Reference proteome</keyword>
<feature type="domain" description="D-isomer specific 2-hydroxyacid dehydrogenase catalytic" evidence="4">
    <location>
        <begin position="196"/>
        <end position="504"/>
    </location>
</feature>
<comment type="similarity">
    <text evidence="1">Belongs to the D-isomer specific 2-hydroxyacid dehydrogenase family.</text>
</comment>
<gene>
    <name evidence="6" type="ORF">INT47_006238</name>
</gene>
<proteinExistence type="inferred from homology"/>
<dbReference type="PROSITE" id="PS00670">
    <property type="entry name" value="D_2_HYDROXYACID_DH_2"/>
    <property type="match status" value="1"/>
</dbReference>
<dbReference type="GO" id="GO:0051287">
    <property type="term" value="F:NAD binding"/>
    <property type="evidence" value="ECO:0007669"/>
    <property type="project" value="InterPro"/>
</dbReference>
<organism evidence="6 7">
    <name type="scientific">Mucor saturninus</name>
    <dbReference type="NCBI Taxonomy" id="64648"/>
    <lineage>
        <taxon>Eukaryota</taxon>
        <taxon>Fungi</taxon>
        <taxon>Fungi incertae sedis</taxon>
        <taxon>Mucoromycota</taxon>
        <taxon>Mucoromycotina</taxon>
        <taxon>Mucoromycetes</taxon>
        <taxon>Mucorales</taxon>
        <taxon>Mucorineae</taxon>
        <taxon>Mucoraceae</taxon>
        <taxon>Mucor</taxon>
    </lineage>
</organism>
<dbReference type="PROSITE" id="PS00065">
    <property type="entry name" value="D_2_HYDROXYACID_DH_1"/>
    <property type="match status" value="1"/>
</dbReference>
<evidence type="ECO:0000259" key="4">
    <source>
        <dbReference type="Pfam" id="PF00389"/>
    </source>
</evidence>
<dbReference type="InterPro" id="IPR036610">
    <property type="entry name" value="PEBP-like_sf"/>
</dbReference>
<dbReference type="InterPro" id="IPR050223">
    <property type="entry name" value="D-isomer_2-hydroxyacid_DH"/>
</dbReference>
<dbReference type="Pfam" id="PF02826">
    <property type="entry name" value="2-Hacid_dh_C"/>
    <property type="match status" value="1"/>
</dbReference>
<dbReference type="AlphaFoldDB" id="A0A8H7R0D8"/>
<dbReference type="InterPro" id="IPR001858">
    <property type="entry name" value="Phosphatidylethanolamine-bd_CS"/>
</dbReference>
<evidence type="ECO:0000256" key="1">
    <source>
        <dbReference type="ARBA" id="ARBA00005854"/>
    </source>
</evidence>
<dbReference type="InterPro" id="IPR029753">
    <property type="entry name" value="D-isomer_DH_CS"/>
</dbReference>
<dbReference type="Proteomes" id="UP000603453">
    <property type="component" value="Unassembled WGS sequence"/>
</dbReference>
<dbReference type="SUPFAM" id="SSF51735">
    <property type="entry name" value="NAD(P)-binding Rossmann-fold domains"/>
    <property type="match status" value="1"/>
</dbReference>
<dbReference type="InterPro" id="IPR006139">
    <property type="entry name" value="D-isomer_2_OHA_DH_cat_dom"/>
</dbReference>
<dbReference type="SUPFAM" id="SSF52283">
    <property type="entry name" value="Formate/glycerate dehydrogenase catalytic domain-like"/>
    <property type="match status" value="1"/>
</dbReference>
<dbReference type="PROSITE" id="PS00671">
    <property type="entry name" value="D_2_HYDROXYACID_DH_3"/>
    <property type="match status" value="1"/>
</dbReference>
<dbReference type="EMBL" id="JAEPRD010000065">
    <property type="protein sequence ID" value="KAG2202046.1"/>
    <property type="molecule type" value="Genomic_DNA"/>
</dbReference>
<dbReference type="OrthoDB" id="298012at2759"/>
<evidence type="ECO:0000313" key="7">
    <source>
        <dbReference type="Proteomes" id="UP000603453"/>
    </source>
</evidence>
<keyword evidence="3" id="KW-0560">Oxidoreductase</keyword>
<dbReference type="CDD" id="cd00866">
    <property type="entry name" value="PEBP_euk"/>
    <property type="match status" value="1"/>
</dbReference>
<dbReference type="GO" id="GO:0030267">
    <property type="term" value="F:glyoxylate reductase (NADPH) activity"/>
    <property type="evidence" value="ECO:0007669"/>
    <property type="project" value="TreeGrafter"/>
</dbReference>
<dbReference type="GO" id="GO:0016618">
    <property type="term" value="F:hydroxypyruvate reductase [NAD(P)H] activity"/>
    <property type="evidence" value="ECO:0007669"/>
    <property type="project" value="TreeGrafter"/>
</dbReference>
<dbReference type="Gene3D" id="3.40.50.720">
    <property type="entry name" value="NAD(P)-binding Rossmann-like Domain"/>
    <property type="match status" value="2"/>
</dbReference>
<dbReference type="Pfam" id="PF00389">
    <property type="entry name" value="2-Hacid_dh"/>
    <property type="match status" value="1"/>
</dbReference>
<dbReference type="FunFam" id="3.40.50.720:FF:000026">
    <property type="entry name" value="Glyoxylate/hydroxypyruvate reductase B"/>
    <property type="match status" value="1"/>
</dbReference>
<dbReference type="InterPro" id="IPR008914">
    <property type="entry name" value="PEBP"/>
</dbReference>
<dbReference type="PROSITE" id="PS01220">
    <property type="entry name" value="PBP"/>
    <property type="match status" value="1"/>
</dbReference>
<name>A0A8H7R0D8_9FUNG</name>
<comment type="similarity">
    <text evidence="2">Belongs to the phosphatidylethanolamine-binding protein family.</text>
</comment>
<evidence type="ECO:0000256" key="3">
    <source>
        <dbReference type="ARBA" id="ARBA00023002"/>
    </source>
</evidence>
<reference evidence="6" key="1">
    <citation type="submission" date="2020-12" db="EMBL/GenBank/DDBJ databases">
        <title>Metabolic potential, ecology and presence of endohyphal bacteria is reflected in genomic diversity of Mucoromycotina.</title>
        <authorList>
            <person name="Muszewska A."/>
            <person name="Okrasinska A."/>
            <person name="Steczkiewicz K."/>
            <person name="Drgas O."/>
            <person name="Orlowska M."/>
            <person name="Perlinska-Lenart U."/>
            <person name="Aleksandrzak-Piekarczyk T."/>
            <person name="Szatraj K."/>
            <person name="Zielenkiewicz U."/>
            <person name="Pilsyk S."/>
            <person name="Malc E."/>
            <person name="Mieczkowski P."/>
            <person name="Kruszewska J.S."/>
            <person name="Biernat P."/>
            <person name="Pawlowska J."/>
        </authorList>
    </citation>
    <scope>NUCLEOTIDE SEQUENCE</scope>
    <source>
        <strain evidence="6">WA0000017839</strain>
    </source>
</reference>
<feature type="domain" description="D-isomer specific 2-hydroxyacid dehydrogenase NAD-binding" evidence="5">
    <location>
        <begin position="299"/>
        <end position="473"/>
    </location>
</feature>
<comment type="caution">
    <text evidence="6">The sequence shown here is derived from an EMBL/GenBank/DDBJ whole genome shotgun (WGS) entry which is preliminary data.</text>
</comment>
<dbReference type="PANTHER" id="PTHR10996:SF257">
    <property type="entry name" value="GLYOXYLATE REDUCTASE 1"/>
    <property type="match status" value="1"/>
</dbReference>
<evidence type="ECO:0000313" key="6">
    <source>
        <dbReference type="EMBL" id="KAG2202046.1"/>
    </source>
</evidence>
<dbReference type="InterPro" id="IPR036291">
    <property type="entry name" value="NAD(P)-bd_dom_sf"/>
</dbReference>
<evidence type="ECO:0000256" key="2">
    <source>
        <dbReference type="ARBA" id="ARBA00007091"/>
    </source>
</evidence>
<dbReference type="PANTHER" id="PTHR10996">
    <property type="entry name" value="2-HYDROXYACID DEHYDROGENASE-RELATED"/>
    <property type="match status" value="1"/>
</dbReference>
<protein>
    <submittedName>
        <fullName evidence="6">Uncharacterized protein</fullName>
    </submittedName>
</protein>
<dbReference type="Pfam" id="PF01161">
    <property type="entry name" value="PBP"/>
    <property type="match status" value="1"/>
</dbReference>
<evidence type="ECO:0000259" key="5">
    <source>
        <dbReference type="Pfam" id="PF02826"/>
    </source>
</evidence>
<dbReference type="CDD" id="cd12168">
    <property type="entry name" value="Mand_dh_like"/>
    <property type="match status" value="1"/>
</dbReference>
<dbReference type="InterPro" id="IPR006140">
    <property type="entry name" value="D-isomer_DH_NAD-bd"/>
</dbReference>
<sequence>MVLVTLDQNINASLKKAEIIPHIVPEGFSPSTLVSVNYPTEDVALGNFIKPSDSDKAPTVTFVAPDTDAQYTLLMVDPDAPSKENPKFGPYRHWVNVNIPSDADFTQASELAPYIGPGPPPNTGDHRYIFLIYKQPTKDADFHTLEEQPNNWDFKSFVQSNRLELVGVNFFISRNDIIPKMTQVLIVGCIDFATEDYERLCKKYSIEYYSSKSRQEFFEDCATKYKDVPIIYRTPESQSVVGPFDSELVSHLPSSLRYIVYCGAGYDSIDVSACAQKKIMVSHTPVAVDDATADIAAILILNCCRNVLAASENLRQGRWRSGVRMGTDPQGKILGVLGAGGIGRTLAKRMSGFDLGKIQYYNRNRLSLELEQESNLHYVSFETLLKTSDIISVHCPLNAATTHLISYKEFAMMKDNVIVVNTARGKVINEAALINALERGKVLAAGLDVFEEEPKISPGLLSHPRSVLLPHIGTFTNESQYKMEKLVLDNMVAALEQDTLLTPVPEHKHFFSHNK</sequence>
<dbReference type="InterPro" id="IPR029752">
    <property type="entry name" value="D-isomer_DH_CS1"/>
</dbReference>
<dbReference type="Gene3D" id="3.90.280.10">
    <property type="entry name" value="PEBP-like"/>
    <property type="match status" value="1"/>
</dbReference>
<dbReference type="InterPro" id="IPR035810">
    <property type="entry name" value="PEBP_euk"/>
</dbReference>